<comment type="subcellular location">
    <subcellularLocation>
        <location evidence="1">Membrane</location>
        <topology evidence="1">Multi-pass membrane protein</topology>
    </subcellularLocation>
</comment>
<evidence type="ECO:0000313" key="7">
    <source>
        <dbReference type="EMBL" id="MCG2589717.1"/>
    </source>
</evidence>
<evidence type="ECO:0000256" key="1">
    <source>
        <dbReference type="ARBA" id="ARBA00004141"/>
    </source>
</evidence>
<keyword evidence="8" id="KW-1185">Reference proteome</keyword>
<dbReference type="Gene3D" id="1.20.1420.30">
    <property type="entry name" value="NCX, central ion-binding region"/>
    <property type="match status" value="1"/>
</dbReference>
<dbReference type="Pfam" id="PF01699">
    <property type="entry name" value="Na_Ca_ex"/>
    <property type="match status" value="2"/>
</dbReference>
<dbReference type="EMBL" id="JAKLWS010000020">
    <property type="protein sequence ID" value="MCG2589717.1"/>
    <property type="molecule type" value="Genomic_DNA"/>
</dbReference>
<proteinExistence type="predicted"/>
<name>A0ABS9KG00_9BACT</name>
<reference evidence="7" key="2">
    <citation type="submission" date="2024-05" db="EMBL/GenBank/DDBJ databases">
        <title>Rhodohalobacter halophilus gen. nov., sp. nov., a moderately halophilic member of the family Balneolaceae.</title>
        <authorList>
            <person name="Xia J."/>
        </authorList>
    </citation>
    <scope>NUCLEOTIDE SEQUENCE</scope>
    <source>
        <strain evidence="7">WB101</strain>
    </source>
</reference>
<feature type="domain" description="Sodium/calcium exchanger membrane region" evidence="6">
    <location>
        <begin position="170"/>
        <end position="312"/>
    </location>
</feature>
<feature type="domain" description="Sodium/calcium exchanger membrane region" evidence="6">
    <location>
        <begin position="3"/>
        <end position="139"/>
    </location>
</feature>
<dbReference type="PANTHER" id="PTHR10846">
    <property type="entry name" value="SODIUM/POTASSIUM/CALCIUM EXCHANGER"/>
    <property type="match status" value="1"/>
</dbReference>
<feature type="transmembrane region" description="Helical" evidence="5">
    <location>
        <begin position="27"/>
        <end position="45"/>
    </location>
</feature>
<feature type="transmembrane region" description="Helical" evidence="5">
    <location>
        <begin position="101"/>
        <end position="122"/>
    </location>
</feature>
<dbReference type="InterPro" id="IPR044880">
    <property type="entry name" value="NCX_ion-bd_dom_sf"/>
</dbReference>
<dbReference type="Proteomes" id="UP001165366">
    <property type="component" value="Unassembled WGS sequence"/>
</dbReference>
<protein>
    <submittedName>
        <fullName evidence="7">Calcium/sodium antiporter</fullName>
    </submittedName>
</protein>
<gene>
    <name evidence="7" type="ORF">L6773_14145</name>
</gene>
<feature type="transmembrane region" description="Helical" evidence="5">
    <location>
        <begin position="267"/>
        <end position="287"/>
    </location>
</feature>
<evidence type="ECO:0000259" key="6">
    <source>
        <dbReference type="Pfam" id="PF01699"/>
    </source>
</evidence>
<evidence type="ECO:0000256" key="2">
    <source>
        <dbReference type="ARBA" id="ARBA00022692"/>
    </source>
</evidence>
<feature type="transmembrane region" description="Helical" evidence="5">
    <location>
        <begin position="239"/>
        <end position="261"/>
    </location>
</feature>
<sequence length="357" mass="37929">MTILFFILGLVFLIVGAEILVSGASKIAAGLGITPLIIGLTVVAFGTSSPELAVSIKSSIAGQADIALGNVLGSNIFNILFILGLSSIIAPLFVSKQLIRFDVPIMVLLSVAVLLISLDQVISGLDGWFMIIGLVVYLGTLAYFSLRKKKQSTLTESLDEPEEVKWGLNIIFVTAGLLMLIFGSRWLVNSAVTFAEQLGISELIIGLTIVAAGTSMPEVVTSIIAAIRGERDIAVGNVVGSNIFNILAVLGISSVLAPAGLPVSEAAIGLEIPLLIAVSVACLPIFFTGGTIDRWEGALFLGYYIAYTLYLILNAAQHDLLPAFNYVMFYFVVPITVITIGVIFFQEFKKPTDQASP</sequence>
<feature type="transmembrane region" description="Helical" evidence="5">
    <location>
        <begin position="299"/>
        <end position="317"/>
    </location>
</feature>
<feature type="transmembrane region" description="Helical" evidence="5">
    <location>
        <begin position="166"/>
        <end position="183"/>
    </location>
</feature>
<feature type="transmembrane region" description="Helical" evidence="5">
    <location>
        <begin position="76"/>
        <end position="94"/>
    </location>
</feature>
<dbReference type="InterPro" id="IPR004481">
    <property type="entry name" value="K/Na/Ca-exchanger"/>
</dbReference>
<feature type="transmembrane region" description="Helical" evidence="5">
    <location>
        <begin position="128"/>
        <end position="146"/>
    </location>
</feature>
<evidence type="ECO:0000256" key="4">
    <source>
        <dbReference type="ARBA" id="ARBA00023136"/>
    </source>
</evidence>
<organism evidence="7 8">
    <name type="scientific">Rhodohalobacter sulfatireducens</name>
    <dbReference type="NCBI Taxonomy" id="2911366"/>
    <lineage>
        <taxon>Bacteria</taxon>
        <taxon>Pseudomonadati</taxon>
        <taxon>Balneolota</taxon>
        <taxon>Balneolia</taxon>
        <taxon>Balneolales</taxon>
        <taxon>Balneolaceae</taxon>
        <taxon>Rhodohalobacter</taxon>
    </lineage>
</organism>
<evidence type="ECO:0000256" key="3">
    <source>
        <dbReference type="ARBA" id="ARBA00022989"/>
    </source>
</evidence>
<dbReference type="InterPro" id="IPR004837">
    <property type="entry name" value="NaCa_Exmemb"/>
</dbReference>
<keyword evidence="2 5" id="KW-0812">Transmembrane</keyword>
<keyword evidence="4 5" id="KW-0472">Membrane</keyword>
<dbReference type="NCBIfam" id="TIGR00367">
    <property type="entry name" value="calcium/sodium antiporter"/>
    <property type="match status" value="1"/>
</dbReference>
<feature type="transmembrane region" description="Helical" evidence="5">
    <location>
        <begin position="203"/>
        <end position="227"/>
    </location>
</feature>
<dbReference type="RefSeq" id="WP_237855077.1">
    <property type="nucleotide sequence ID" value="NZ_JAKLWS010000020.1"/>
</dbReference>
<evidence type="ECO:0000313" key="8">
    <source>
        <dbReference type="Proteomes" id="UP001165366"/>
    </source>
</evidence>
<feature type="transmembrane region" description="Helical" evidence="5">
    <location>
        <begin position="323"/>
        <end position="345"/>
    </location>
</feature>
<accession>A0ABS9KG00</accession>
<evidence type="ECO:0000256" key="5">
    <source>
        <dbReference type="SAM" id="Phobius"/>
    </source>
</evidence>
<reference evidence="7" key="1">
    <citation type="submission" date="2022-01" db="EMBL/GenBank/DDBJ databases">
        <authorList>
            <person name="Wang Y."/>
        </authorList>
    </citation>
    <scope>NUCLEOTIDE SEQUENCE</scope>
    <source>
        <strain evidence="7">WB101</strain>
    </source>
</reference>
<dbReference type="PANTHER" id="PTHR10846:SF8">
    <property type="entry name" value="INNER MEMBRANE PROTEIN YRBG"/>
    <property type="match status" value="1"/>
</dbReference>
<comment type="caution">
    <text evidence="7">The sequence shown here is derived from an EMBL/GenBank/DDBJ whole genome shotgun (WGS) entry which is preliminary data.</text>
</comment>
<keyword evidence="3 5" id="KW-1133">Transmembrane helix</keyword>
<dbReference type="Gene3D" id="6.10.280.80">
    <property type="entry name" value="NCX, peripheral helical region"/>
    <property type="match status" value="1"/>
</dbReference>